<dbReference type="KEGG" id="vg:54999454"/>
<sequence length="108" mass="12782">MRMTRFLELSQKFDTFYAQYKYKKAGTPNKSFIVATTNFDTPYLKAELEKAPEHVQKQVANPKDGYVALFCYTTNKFRTMPVDVFTHLSMLSYELDKQERDSRRFTRA</sequence>
<name>A0A385E7N3_9CAUD</name>
<proteinExistence type="predicted"/>
<accession>A0A385E7N3</accession>
<reference evidence="1 2" key="1">
    <citation type="submission" date="2018-07" db="EMBL/GenBank/DDBJ databases">
        <title>Sequencing of PG07.</title>
        <authorList>
            <person name="Ding T."/>
        </authorList>
    </citation>
    <scope>NUCLEOTIDE SEQUENCE [LARGE SCALE GENOMIC DNA]</scope>
</reference>
<dbReference type="GeneID" id="54999454"/>
<dbReference type="RefSeq" id="YP_009808551.1">
    <property type="nucleotide sequence ID" value="NC_048041.1"/>
</dbReference>
<evidence type="ECO:0000313" key="2">
    <source>
        <dbReference type="Proteomes" id="UP000263435"/>
    </source>
</evidence>
<dbReference type="EMBL" id="MH645904">
    <property type="protein sequence ID" value="AXQ66729.1"/>
    <property type="molecule type" value="Genomic_DNA"/>
</dbReference>
<organism evidence="1 2">
    <name type="scientific">Vibrio phage vB_VpS_PG07</name>
    <dbReference type="NCBI Taxonomy" id="2301664"/>
    <lineage>
        <taxon>Viruses</taxon>
        <taxon>Duplodnaviria</taxon>
        <taxon>Heunggongvirae</taxon>
        <taxon>Uroviricota</taxon>
        <taxon>Caudoviricetes</taxon>
        <taxon>Demerecviridae</taxon>
        <taxon>Pogseptimavirus</taxon>
        <taxon>Pogseptimavirus PG07</taxon>
    </lineage>
</organism>
<evidence type="ECO:0000313" key="1">
    <source>
        <dbReference type="EMBL" id="AXQ66729.1"/>
    </source>
</evidence>
<keyword evidence="2" id="KW-1185">Reference proteome</keyword>
<protein>
    <submittedName>
        <fullName evidence="1">Uncharacterized protein</fullName>
    </submittedName>
</protein>
<dbReference type="Proteomes" id="UP000263435">
    <property type="component" value="Segment"/>
</dbReference>